<protein>
    <submittedName>
        <fullName evidence="4">ProQ/FINO family protein</fullName>
    </submittedName>
</protein>
<sequence>MTERQKLSLNRPRKASQEEQTSSTPVYGKKVWVNPAPKKQAKKPKPQKVAQKQAKKPKPQKVVKQQHKKSVVKPKQEVKGKIPKPPTPPKKRLPLDEAISQITTFWPNLFPDGKLCPMKIGIQQDMWQEVKEKSLLIARRRLRACLGSIGHHADYRALIQLGASRYDKDGQIVGEVTQADVEDNLQRLARRNKSTHQSTGFHANLILSN</sequence>
<geneLocation type="plasmid" evidence="4 5">
    <name>paPv1</name>
</geneLocation>
<keyword evidence="1" id="KW-0694">RNA-binding</keyword>
<dbReference type="RefSeq" id="WP_280626470.1">
    <property type="nucleotide sequence ID" value="NZ_CP123505.1"/>
</dbReference>
<evidence type="ECO:0000259" key="3">
    <source>
        <dbReference type="SMART" id="SM00945"/>
    </source>
</evidence>
<feature type="domain" description="ProQ/FinO" evidence="3">
    <location>
        <begin position="90"/>
        <end position="204"/>
    </location>
</feature>
<organism evidence="4 5">
    <name type="scientific">Arsenophonus nasoniae</name>
    <name type="common">son-killer infecting Nasonia vitripennis</name>
    <dbReference type="NCBI Taxonomy" id="638"/>
    <lineage>
        <taxon>Bacteria</taxon>
        <taxon>Pseudomonadati</taxon>
        <taxon>Pseudomonadota</taxon>
        <taxon>Gammaproteobacteria</taxon>
        <taxon>Enterobacterales</taxon>
        <taxon>Morganellaceae</taxon>
        <taxon>Arsenophonus</taxon>
    </lineage>
</organism>
<gene>
    <name evidence="4" type="ORF">QE210_18130</name>
</gene>
<evidence type="ECO:0000313" key="5">
    <source>
        <dbReference type="Proteomes" id="UP001177595"/>
    </source>
</evidence>
<dbReference type="Proteomes" id="UP001177595">
    <property type="component" value="Plasmid paPv1"/>
</dbReference>
<dbReference type="SMART" id="SM00945">
    <property type="entry name" value="ProQ"/>
    <property type="match status" value="1"/>
</dbReference>
<evidence type="ECO:0000256" key="1">
    <source>
        <dbReference type="ARBA" id="ARBA00022884"/>
    </source>
</evidence>
<feature type="region of interest" description="Disordered" evidence="2">
    <location>
        <begin position="1"/>
        <end position="93"/>
    </location>
</feature>
<evidence type="ECO:0000313" key="4">
    <source>
        <dbReference type="EMBL" id="WGM03323.1"/>
    </source>
</evidence>
<dbReference type="SUPFAM" id="SSF48657">
    <property type="entry name" value="FinO-like"/>
    <property type="match status" value="1"/>
</dbReference>
<evidence type="ECO:0000256" key="2">
    <source>
        <dbReference type="SAM" id="MobiDB-lite"/>
    </source>
</evidence>
<dbReference type="InterPro" id="IPR016103">
    <property type="entry name" value="ProQ/FinO"/>
</dbReference>
<dbReference type="InterPro" id="IPR036442">
    <property type="entry name" value="ProQ/FinO_sf"/>
</dbReference>
<dbReference type="Pfam" id="PF04352">
    <property type="entry name" value="ProQ"/>
    <property type="match status" value="1"/>
</dbReference>
<dbReference type="AlphaFoldDB" id="A0AA95KEP0"/>
<proteinExistence type="predicted"/>
<dbReference type="EMBL" id="CP123505">
    <property type="protein sequence ID" value="WGM03323.1"/>
    <property type="molecule type" value="Genomic_DNA"/>
</dbReference>
<keyword evidence="4" id="KW-0614">Plasmid</keyword>
<reference evidence="4" key="1">
    <citation type="submission" date="2023-04" db="EMBL/GenBank/DDBJ databases">
        <title>Genome dynamics across the evolutionary transition to endosymbiosis.</title>
        <authorList>
            <person name="Siozios S."/>
            <person name="Nadal-Jimenez P."/>
            <person name="Azagi T."/>
            <person name="Sprong H."/>
            <person name="Frost C.L."/>
            <person name="Parratt S.R."/>
            <person name="Taylor G."/>
            <person name="Brettell L."/>
            <person name="Lew K.C."/>
            <person name="Croft L."/>
            <person name="King K.C."/>
            <person name="Brockhurst M.A."/>
            <person name="Hypsa V."/>
            <person name="Novakova E."/>
            <person name="Darby A.C."/>
            <person name="Hurst G.D.D."/>
        </authorList>
    </citation>
    <scope>NUCLEOTIDE SEQUENCE</scope>
    <source>
        <strain evidence="4">APv</strain>
        <plasmid evidence="4">paPv1</plasmid>
    </source>
</reference>
<dbReference type="GO" id="GO:0003723">
    <property type="term" value="F:RNA binding"/>
    <property type="evidence" value="ECO:0007669"/>
    <property type="project" value="UniProtKB-KW"/>
</dbReference>
<feature type="compositionally biased region" description="Basic residues" evidence="2">
    <location>
        <begin position="53"/>
        <end position="72"/>
    </location>
</feature>
<name>A0AA95KEP0_9GAMM</name>
<dbReference type="Gene3D" id="1.10.1710.10">
    <property type="entry name" value="ProQ/FinO domain"/>
    <property type="match status" value="1"/>
</dbReference>
<accession>A0AA95KEP0</accession>